<feature type="domain" description="Type II methyltransferase M.TaqI-like" evidence="6">
    <location>
        <begin position="620"/>
        <end position="954"/>
    </location>
</feature>
<evidence type="ECO:0000313" key="8">
    <source>
        <dbReference type="Proteomes" id="UP001217325"/>
    </source>
</evidence>
<evidence type="ECO:0000256" key="5">
    <source>
        <dbReference type="ARBA" id="ARBA00047942"/>
    </source>
</evidence>
<evidence type="ECO:0000256" key="4">
    <source>
        <dbReference type="ARBA" id="ARBA00022691"/>
    </source>
</evidence>
<proteinExistence type="predicted"/>
<dbReference type="Gene3D" id="3.40.50.150">
    <property type="entry name" value="Vaccinia Virus protein VP39"/>
    <property type="match status" value="2"/>
</dbReference>
<keyword evidence="4" id="KW-0949">S-adenosyl-L-methionine</keyword>
<dbReference type="InterPro" id="IPR011639">
    <property type="entry name" value="MethylTrfase_TaqI-like_dom"/>
</dbReference>
<dbReference type="EC" id="2.1.1.72" evidence="1"/>
<dbReference type="EMBL" id="JARDXE010000001">
    <property type="protein sequence ID" value="MDE8643406.1"/>
    <property type="molecule type" value="Genomic_DNA"/>
</dbReference>
<evidence type="ECO:0000259" key="6">
    <source>
        <dbReference type="Pfam" id="PF07669"/>
    </source>
</evidence>
<dbReference type="Proteomes" id="UP001217325">
    <property type="component" value="Unassembled WGS sequence"/>
</dbReference>
<dbReference type="GO" id="GO:0009007">
    <property type="term" value="F:site-specific DNA-methyltransferase (adenine-specific) activity"/>
    <property type="evidence" value="ECO:0007669"/>
    <property type="project" value="UniProtKB-EC"/>
</dbReference>
<evidence type="ECO:0000313" key="7">
    <source>
        <dbReference type="EMBL" id="MDE8643406.1"/>
    </source>
</evidence>
<keyword evidence="2 7" id="KW-0489">Methyltransferase</keyword>
<dbReference type="GO" id="GO:0006304">
    <property type="term" value="P:DNA modification"/>
    <property type="evidence" value="ECO:0007669"/>
    <property type="project" value="InterPro"/>
</dbReference>
<keyword evidence="3" id="KW-0808">Transferase</keyword>
<evidence type="ECO:0000256" key="1">
    <source>
        <dbReference type="ARBA" id="ARBA00011900"/>
    </source>
</evidence>
<dbReference type="RefSeq" id="WP_275231326.1">
    <property type="nucleotide sequence ID" value="NZ_JARDXE010000001.1"/>
</dbReference>
<dbReference type="PANTHER" id="PTHR33841:SF1">
    <property type="entry name" value="DNA METHYLTRANSFERASE A"/>
    <property type="match status" value="1"/>
</dbReference>
<comment type="catalytic activity">
    <reaction evidence="5">
        <text>a 2'-deoxyadenosine in DNA + S-adenosyl-L-methionine = an N(6)-methyl-2'-deoxyadenosine in DNA + S-adenosyl-L-homocysteine + H(+)</text>
        <dbReference type="Rhea" id="RHEA:15197"/>
        <dbReference type="Rhea" id="RHEA-COMP:12418"/>
        <dbReference type="Rhea" id="RHEA-COMP:12419"/>
        <dbReference type="ChEBI" id="CHEBI:15378"/>
        <dbReference type="ChEBI" id="CHEBI:57856"/>
        <dbReference type="ChEBI" id="CHEBI:59789"/>
        <dbReference type="ChEBI" id="CHEBI:90615"/>
        <dbReference type="ChEBI" id="CHEBI:90616"/>
        <dbReference type="EC" id="2.1.1.72"/>
    </reaction>
</comment>
<evidence type="ECO:0000256" key="3">
    <source>
        <dbReference type="ARBA" id="ARBA00022679"/>
    </source>
</evidence>
<comment type="caution">
    <text evidence="7">The sequence shown here is derived from an EMBL/GenBank/DDBJ whole genome shotgun (WGS) entry which is preliminary data.</text>
</comment>
<dbReference type="Pfam" id="PF07669">
    <property type="entry name" value="Eco57I"/>
    <property type="match status" value="1"/>
</dbReference>
<dbReference type="InterPro" id="IPR029063">
    <property type="entry name" value="SAM-dependent_MTases_sf"/>
</dbReference>
<evidence type="ECO:0000256" key="2">
    <source>
        <dbReference type="ARBA" id="ARBA00022603"/>
    </source>
</evidence>
<sequence>MSSTSDALIVGEDFVSEHYFTTDATSQSFNARVIDRRKQWESEKADGQPTARSRFTAQRGDLTRDFLGLGEAADQQTLSELYSNLRSILGYEGVRWEIVRIGGTDTESGPALAVRTRGLTGPAPLVIVEGRAELSVEQLIAKDEKTLRTVFRTGDEDVPGEDLASVAHLLSHLSTAEDGPQFILVLAGSQALITERSRWLEGRYLAVDLQLICERNDDKRGGETDRALTCLAADSLAPDAEGNIWWAGVIDESAKHTVGVSKDLREGVRLSIELIANDVVTRRAVQGLAPLADSDAQELAGQALRYLYRILFLLYAEARPELGVLPTGEQTYERGYSLDRLRELLHVELVTPRAENGTHFHDSLHTLFELVDIGHDGLSGDASRTEGLTFRHLKADLFRPRATGFINDVKLSNSAVQKVLRNLLLSKESRGRDRGFISYADLGINQLGAVYEGLMSYTGFFAKDTLYEVAKNGDSFKGSWVVPEGRIDGIAESDFVTVKDELTGEPTKIRHEQGTFVFRLAGRERQQSASYYTPEVLTKFTVGQALEELLDQDGTITSAEEILDLTVCEPALGSGAFAIEAVRQLADQYLTRRQRELGMRIDPEEYPTELQRAKAYIALHQVYGVDLNATAVEFAEISLWLDTMARDLDAPWFGLHLKRGNSLIGARRALIPSGQLKSRGWLDATPIDVRLADNLLGKPIDVVDGVHHFLVPTSGWGSTVEAKEAKELAPDALADLKTWRKELKPQPTTAQVRKLKELAGRVETLWQLAHKRLEIAEREIRRPIPVWGRETESAETVVTRDLIEASLADENGAYRRLRRVMDAWCALWFWPLVDDDATVKDDLVQPPTLDQWIDTLTGLLGTPIGESKPEKKHGQLNLFTIQSWDELEAVESNELLFAKAAKVDELKKNSPWLVVAERVSARQGFFHWELDFSPVFSRGGFDLQVGNPPWVKPDFDETAALAEYDVVFALESKISTDRANALKAQVFEDNAAVDFYVDQITFVVSVRQFVSDSRMYPNLKGLRPDLYRCFMEQVWRNRSEIGIATLIHPETHFTDEKAGILRQASYEMLRRHWQFVNELTLYEIHHLVSFGVHVYGSIGDPFFLSASSLYHPDTVERSLVHDGSGAEPGLKDDDGKWDQRPHRGRIVTVDDEVLASWKDALEGPGVPIRQTRMIYTVNRSAANSLEKLAVAPRIGELKPQFSQGWNETTDFTKGYFKKEWGVPESWDEVILQGPHMHVSTPFYKSPNKTMRNNLDWSSADLESLPAEAIPATSYKPVGGRARYDAGYTSWEVEDKNGILQTVRARDCYRVAWRNMAANTGERTLISALIPPGSAHVDAVMTFGIPDDPRSLVLACGVLSSLVLDFSIRSAPKAHIRANAIERLSNPSLLVQSGIIERAARLNCITGAYSLLWKEIFGHGRQRDEWTGGFVHSRRKPLGDVGSKWTIETPLRIAADRRQALVEIDALVALGLGLTADELCTIYRTQFPVLYGYDRKTYLYDINGRLVPNEVLSVWRKKGDAINEDERTATNPAGNTYTYELPFQFLDREADMREAYTEFERRLGITGGTAVGAN</sequence>
<dbReference type="InterPro" id="IPR050953">
    <property type="entry name" value="N4_N6_ade-DNA_methylase"/>
</dbReference>
<dbReference type="PANTHER" id="PTHR33841">
    <property type="entry name" value="DNA METHYLTRANSFERASE YEEA-RELATED"/>
    <property type="match status" value="1"/>
</dbReference>
<name>A0AAW6LAX0_RHOSG</name>
<protein>
    <recommendedName>
        <fullName evidence="1">site-specific DNA-methyltransferase (adenine-specific)</fullName>
        <ecNumber evidence="1">2.1.1.72</ecNumber>
    </recommendedName>
</protein>
<dbReference type="GO" id="GO:0032259">
    <property type="term" value="P:methylation"/>
    <property type="evidence" value="ECO:0007669"/>
    <property type="project" value="UniProtKB-KW"/>
</dbReference>
<accession>A0AAW6LAX0</accession>
<gene>
    <name evidence="7" type="ORF">PXH69_00510</name>
</gene>
<dbReference type="SUPFAM" id="SSF53335">
    <property type="entry name" value="S-adenosyl-L-methionine-dependent methyltransferases"/>
    <property type="match status" value="1"/>
</dbReference>
<organism evidence="7 8">
    <name type="scientific">Rhodococcus qingshengii</name>
    <dbReference type="NCBI Taxonomy" id="334542"/>
    <lineage>
        <taxon>Bacteria</taxon>
        <taxon>Bacillati</taxon>
        <taxon>Actinomycetota</taxon>
        <taxon>Actinomycetes</taxon>
        <taxon>Mycobacteriales</taxon>
        <taxon>Nocardiaceae</taxon>
        <taxon>Rhodococcus</taxon>
        <taxon>Rhodococcus erythropolis group</taxon>
    </lineage>
</organism>
<reference evidence="7" key="1">
    <citation type="submission" date="2023-02" db="EMBL/GenBank/DDBJ databases">
        <title>A novel hydrolase synthesized by Rhodococcus erythropolis HQ is responsible for the detoxification of Zearalenone.</title>
        <authorList>
            <person name="Hu J."/>
            <person name="Xu J."/>
        </authorList>
    </citation>
    <scope>NUCLEOTIDE SEQUENCE</scope>
    <source>
        <strain evidence="7">HQ</strain>
    </source>
</reference>